<evidence type="ECO:0008006" key="4">
    <source>
        <dbReference type="Google" id="ProtNLM"/>
    </source>
</evidence>
<keyword evidence="3" id="KW-1185">Reference proteome</keyword>
<name>A0A229P0P5_9BACL</name>
<dbReference type="AlphaFoldDB" id="A0A229P0P5"/>
<dbReference type="RefSeq" id="WP_089522523.1">
    <property type="nucleotide sequence ID" value="NZ_NMUQ01000001.1"/>
</dbReference>
<dbReference type="OrthoDB" id="2661027at2"/>
<dbReference type="EMBL" id="NMUQ01000001">
    <property type="protein sequence ID" value="OXM15459.1"/>
    <property type="molecule type" value="Genomic_DNA"/>
</dbReference>
<evidence type="ECO:0000256" key="1">
    <source>
        <dbReference type="SAM" id="MobiDB-lite"/>
    </source>
</evidence>
<protein>
    <recommendedName>
        <fullName evidence="4">DUF5709 domain-containing protein</fullName>
    </recommendedName>
</protein>
<proteinExistence type="predicted"/>
<sequence length="151" mass="16088">MNSNQPDKRNGLATEKDIDPRHGLFEDQPQGSKVPSAEDELLRTYPSGEGTYGGVKVDSYTVASSAANEQLADDVAYAEAPTPGEYARQREGGDYAVETPRGEEPLPGSLNADAELELTEGTPVDPVSPPDEFHGTDLLNGVGSAPEEEDR</sequence>
<feature type="compositionally biased region" description="Basic and acidic residues" evidence="1">
    <location>
        <begin position="1"/>
        <end position="25"/>
    </location>
</feature>
<reference evidence="2 3" key="1">
    <citation type="submission" date="2017-07" db="EMBL/GenBank/DDBJ databases">
        <title>Paenibacillus herberti R33 genome sequencing and assembly.</title>
        <authorList>
            <person name="Su W."/>
        </authorList>
    </citation>
    <scope>NUCLEOTIDE SEQUENCE [LARGE SCALE GENOMIC DNA]</scope>
    <source>
        <strain evidence="2 3">R33</strain>
    </source>
</reference>
<feature type="region of interest" description="Disordered" evidence="1">
    <location>
        <begin position="80"/>
        <end position="151"/>
    </location>
</feature>
<evidence type="ECO:0000313" key="3">
    <source>
        <dbReference type="Proteomes" id="UP000215145"/>
    </source>
</evidence>
<comment type="caution">
    <text evidence="2">The sequence shown here is derived from an EMBL/GenBank/DDBJ whole genome shotgun (WGS) entry which is preliminary data.</text>
</comment>
<accession>A0A229P0P5</accession>
<feature type="region of interest" description="Disordered" evidence="1">
    <location>
        <begin position="1"/>
        <end position="55"/>
    </location>
</feature>
<gene>
    <name evidence="2" type="ORF">CGZ75_01590</name>
</gene>
<organism evidence="2 3">
    <name type="scientific">Paenibacillus herberti</name>
    <dbReference type="NCBI Taxonomy" id="1619309"/>
    <lineage>
        <taxon>Bacteria</taxon>
        <taxon>Bacillati</taxon>
        <taxon>Bacillota</taxon>
        <taxon>Bacilli</taxon>
        <taxon>Bacillales</taxon>
        <taxon>Paenibacillaceae</taxon>
        <taxon>Paenibacillus</taxon>
    </lineage>
</organism>
<dbReference type="Proteomes" id="UP000215145">
    <property type="component" value="Unassembled WGS sequence"/>
</dbReference>
<evidence type="ECO:0000313" key="2">
    <source>
        <dbReference type="EMBL" id="OXM15459.1"/>
    </source>
</evidence>